<protein>
    <recommendedName>
        <fullName evidence="1">Squalene cyclase N-terminal domain-containing protein</fullName>
    </recommendedName>
</protein>
<dbReference type="SUPFAM" id="SSF48239">
    <property type="entry name" value="Terpenoid cyclases/Protein prenyltransferases"/>
    <property type="match status" value="1"/>
</dbReference>
<organism evidence="2">
    <name type="scientific">mine drainage metagenome</name>
    <dbReference type="NCBI Taxonomy" id="410659"/>
    <lineage>
        <taxon>unclassified sequences</taxon>
        <taxon>metagenomes</taxon>
        <taxon>ecological metagenomes</taxon>
    </lineage>
</organism>
<dbReference type="EMBL" id="AUZX01009031">
    <property type="protein sequence ID" value="EQD53314.1"/>
    <property type="molecule type" value="Genomic_DNA"/>
</dbReference>
<reference evidence="2" key="2">
    <citation type="journal article" date="2014" name="ISME J.">
        <title>Microbial stratification in low pH oxic and suboxic macroscopic growths along an acid mine drainage.</title>
        <authorList>
            <person name="Mendez-Garcia C."/>
            <person name="Mesa V."/>
            <person name="Sprenger R.R."/>
            <person name="Richter M."/>
            <person name="Diez M.S."/>
            <person name="Solano J."/>
            <person name="Bargiela R."/>
            <person name="Golyshina O.V."/>
            <person name="Manteca A."/>
            <person name="Ramos J.L."/>
            <person name="Gallego J.R."/>
            <person name="Llorente I."/>
            <person name="Martins Dos Santos V.A."/>
            <person name="Jensen O.N."/>
            <person name="Pelaez A.I."/>
            <person name="Sanchez J."/>
            <person name="Ferrer M."/>
        </authorList>
    </citation>
    <scope>NUCLEOTIDE SEQUENCE</scope>
</reference>
<sequence>MKSVGADPEAPNMQKAREWVISKGGIEASQTMTKFKLAIFWTLPMDTDLVHSFDD</sequence>
<dbReference type="AlphaFoldDB" id="T1BJA4"/>
<name>T1BJA4_9ZZZZ</name>
<feature type="domain" description="Squalene cyclase N-terminal" evidence="1">
    <location>
        <begin position="1"/>
        <end position="44"/>
    </location>
</feature>
<gene>
    <name evidence="2" type="ORF">B1A_12431</name>
</gene>
<evidence type="ECO:0000313" key="2">
    <source>
        <dbReference type="EMBL" id="EQD53314.1"/>
    </source>
</evidence>
<dbReference type="Pfam" id="PF13249">
    <property type="entry name" value="SQHop_cyclase_N"/>
    <property type="match status" value="1"/>
</dbReference>
<evidence type="ECO:0000259" key="1">
    <source>
        <dbReference type="Pfam" id="PF13249"/>
    </source>
</evidence>
<dbReference type="InterPro" id="IPR008930">
    <property type="entry name" value="Terpenoid_cyclase/PrenylTrfase"/>
</dbReference>
<comment type="caution">
    <text evidence="2">The sequence shown here is derived from an EMBL/GenBank/DDBJ whole genome shotgun (WGS) entry which is preliminary data.</text>
</comment>
<dbReference type="InterPro" id="IPR032697">
    <property type="entry name" value="SQ_cyclase_N"/>
</dbReference>
<dbReference type="Gene3D" id="1.50.10.20">
    <property type="match status" value="1"/>
</dbReference>
<reference evidence="2" key="1">
    <citation type="submission" date="2013-08" db="EMBL/GenBank/DDBJ databases">
        <authorList>
            <person name="Mendez C."/>
            <person name="Richter M."/>
            <person name="Ferrer M."/>
            <person name="Sanchez J."/>
        </authorList>
    </citation>
    <scope>NUCLEOTIDE SEQUENCE</scope>
</reference>
<proteinExistence type="predicted"/>
<accession>T1BJA4</accession>
<feature type="non-terminal residue" evidence="2">
    <location>
        <position position="55"/>
    </location>
</feature>